<dbReference type="GO" id="GO:0008909">
    <property type="term" value="F:isochorismate synthase activity"/>
    <property type="evidence" value="ECO:0007669"/>
    <property type="project" value="UniProtKB-EC"/>
</dbReference>
<evidence type="ECO:0000256" key="1">
    <source>
        <dbReference type="ARBA" id="ARBA00000799"/>
    </source>
</evidence>
<dbReference type="OrthoDB" id="9806579at2"/>
<dbReference type="PANTHER" id="PTHR42839">
    <property type="entry name" value="ISOCHORISMATE SYNTHASE ENTC"/>
    <property type="match status" value="1"/>
</dbReference>
<dbReference type="Gene3D" id="3.60.120.10">
    <property type="entry name" value="Anthranilate synthase"/>
    <property type="match status" value="1"/>
</dbReference>
<organism evidence="7 8">
    <name type="scientific">Pontibaca methylaminivorans</name>
    <dbReference type="NCBI Taxonomy" id="515897"/>
    <lineage>
        <taxon>Bacteria</taxon>
        <taxon>Pseudomonadati</taxon>
        <taxon>Pseudomonadota</taxon>
        <taxon>Alphaproteobacteria</taxon>
        <taxon>Rhodobacterales</taxon>
        <taxon>Roseobacteraceae</taxon>
        <taxon>Pontibaca</taxon>
    </lineage>
</organism>
<dbReference type="GO" id="GO:0009697">
    <property type="term" value="P:salicylic acid biosynthetic process"/>
    <property type="evidence" value="ECO:0007669"/>
    <property type="project" value="TreeGrafter"/>
</dbReference>
<feature type="domain" description="Chorismate-utilising enzyme C-terminal" evidence="6">
    <location>
        <begin position="100"/>
        <end position="360"/>
    </location>
</feature>
<keyword evidence="4" id="KW-0413">Isomerase</keyword>
<dbReference type="Pfam" id="PF00425">
    <property type="entry name" value="Chorismate_bind"/>
    <property type="match status" value="1"/>
</dbReference>
<evidence type="ECO:0000313" key="7">
    <source>
        <dbReference type="EMBL" id="SIT83898.1"/>
    </source>
</evidence>
<keyword evidence="8" id="KW-1185">Reference proteome</keyword>
<protein>
    <recommendedName>
        <fullName evidence="3">isochorismate synthase</fullName>
        <ecNumber evidence="3">5.4.4.2</ecNumber>
    </recommendedName>
    <alternativeName>
        <fullName evidence="5">Isochorismate mutase</fullName>
    </alternativeName>
</protein>
<accession>A0A1R3X3H8</accession>
<dbReference type="STRING" id="515897.SAMN05421849_2004"/>
<dbReference type="InterPro" id="IPR005801">
    <property type="entry name" value="ADC_synthase"/>
</dbReference>
<dbReference type="InterPro" id="IPR015890">
    <property type="entry name" value="Chorismate_C"/>
</dbReference>
<dbReference type="NCBIfam" id="TIGR00543">
    <property type="entry name" value="isochor_syn"/>
    <property type="match status" value="1"/>
</dbReference>
<dbReference type="PANTHER" id="PTHR42839:SF2">
    <property type="entry name" value="ISOCHORISMATE SYNTHASE ENTC"/>
    <property type="match status" value="1"/>
</dbReference>
<dbReference type="Proteomes" id="UP000192455">
    <property type="component" value="Unassembled WGS sequence"/>
</dbReference>
<comment type="similarity">
    <text evidence="2">Belongs to the isochorismate synthase family.</text>
</comment>
<evidence type="ECO:0000256" key="4">
    <source>
        <dbReference type="ARBA" id="ARBA00023235"/>
    </source>
</evidence>
<evidence type="ECO:0000256" key="2">
    <source>
        <dbReference type="ARBA" id="ARBA00005297"/>
    </source>
</evidence>
<gene>
    <name evidence="7" type="ORF">SAMN05421849_2004</name>
</gene>
<evidence type="ECO:0000256" key="5">
    <source>
        <dbReference type="ARBA" id="ARBA00041564"/>
    </source>
</evidence>
<dbReference type="RefSeq" id="WP_143733041.1">
    <property type="nucleotide sequence ID" value="NZ_FTPS01000001.1"/>
</dbReference>
<reference evidence="7 8" key="1">
    <citation type="submission" date="2017-01" db="EMBL/GenBank/DDBJ databases">
        <authorList>
            <person name="Mah S.A."/>
            <person name="Swanson W.J."/>
            <person name="Moy G.W."/>
            <person name="Vacquier V.D."/>
        </authorList>
    </citation>
    <scope>NUCLEOTIDE SEQUENCE [LARGE SCALE GENOMIC DNA]</scope>
    <source>
        <strain evidence="7 8">DSM 21219</strain>
    </source>
</reference>
<evidence type="ECO:0000313" key="8">
    <source>
        <dbReference type="Proteomes" id="UP000192455"/>
    </source>
</evidence>
<dbReference type="EC" id="5.4.4.2" evidence="3"/>
<evidence type="ECO:0000256" key="3">
    <source>
        <dbReference type="ARBA" id="ARBA00012824"/>
    </source>
</evidence>
<dbReference type="EMBL" id="FTPS01000001">
    <property type="protein sequence ID" value="SIT83898.1"/>
    <property type="molecule type" value="Genomic_DNA"/>
</dbReference>
<evidence type="ECO:0000259" key="6">
    <source>
        <dbReference type="Pfam" id="PF00425"/>
    </source>
</evidence>
<sequence>MFALFRARQFTEAEGLRHRLPTGPGASLEQHVETFLQGPQAEGGPPVLVGALPFDVRAPAYLYQPEEFRRGSGWGMLAGPIEACARAFWAPFQIAPEPDPESYAAMVRRALDMIGCNRLTKVVLSRSLCIRAAVPVDPLQVAARLARDPDATTFMLPLPPETCGDGPSTLVGATPELLVSRRGTQVVSHPLAGSARRRPDRAEDEAAAQALLHSDKDRREHMFVVEAILDSLAPHCHQLGAPAGTTLYSTTTMWHLGTRIEGVLRDDAPSAAGLAALLHPTPAVGGSPRCEALEAIRALEPRDRGFYAGAVGWSDVRGDGEWHVALRCAEICGARLRLQAGAGIVAGSDPEAEVAETRAKFQAMLRAIEMEQAEDFLETAL</sequence>
<comment type="catalytic activity">
    <reaction evidence="1">
        <text>chorismate = isochorismate</text>
        <dbReference type="Rhea" id="RHEA:18985"/>
        <dbReference type="ChEBI" id="CHEBI:29748"/>
        <dbReference type="ChEBI" id="CHEBI:29780"/>
        <dbReference type="EC" id="5.4.4.2"/>
    </reaction>
</comment>
<proteinExistence type="inferred from homology"/>
<dbReference type="SUPFAM" id="SSF56322">
    <property type="entry name" value="ADC synthase"/>
    <property type="match status" value="1"/>
</dbReference>
<dbReference type="InterPro" id="IPR004561">
    <property type="entry name" value="IsoChor_synthase"/>
</dbReference>
<dbReference type="AlphaFoldDB" id="A0A1R3X3H8"/>
<name>A0A1R3X3H8_9RHOB</name>